<evidence type="ECO:0000313" key="6">
    <source>
        <dbReference type="Proteomes" id="UP000800200"/>
    </source>
</evidence>
<dbReference type="Pfam" id="PF13374">
    <property type="entry name" value="TPR_10"/>
    <property type="match status" value="1"/>
</dbReference>
<evidence type="ECO:0000256" key="4">
    <source>
        <dbReference type="PROSITE-ProRule" id="PRU00339"/>
    </source>
</evidence>
<protein>
    <submittedName>
        <fullName evidence="5">TPR-like protein</fullName>
    </submittedName>
</protein>
<dbReference type="OrthoDB" id="626167at2759"/>
<keyword evidence="2" id="KW-0863">Zinc-finger</keyword>
<accession>A0A6A6DAF1</accession>
<dbReference type="PRINTS" id="PR00381">
    <property type="entry name" value="KINESINLIGHT"/>
</dbReference>
<sequence>MYRRSLEGTEKALGPDHTSTLNTVNNLGNLYKSQGKLGDAEKMYQRALEGYENALGPDHTSTLDTVNNLGNLYKSQGKLGEAEEMYRRLLEGTEKALGPDHTSTLKTVNNLGHLYAGQGRLGEAVKMYQRSLEGREKALGPDHTSTLIVVNNLGILYKSQGKPVDAEKMYQRALEGREKVLGPDHTSTLNTVNNLGHLYANQGRLSEAEKMYKRSLEGKEKALGPDHISTIHTVKNLGGLYVDRCYALRKLRVLRRIHHRPSIDPVPRFCKDIVSLSYLCDKYVVARRLLLGYLGRVLIWAGEGTNALIAFEQQIRTFNGMFYHGNTVCDDCACYLTIATKRFVCKACKDVDLCEKCYRDYQLDGHLVDKILDACSHHSFFAVPRAEWFTLAPRTVSLSGTSASVWLQELANNRL</sequence>
<dbReference type="SUPFAM" id="SSF57850">
    <property type="entry name" value="RING/U-box"/>
    <property type="match status" value="1"/>
</dbReference>
<dbReference type="Proteomes" id="UP000800200">
    <property type="component" value="Unassembled WGS sequence"/>
</dbReference>
<keyword evidence="1" id="KW-0479">Metal-binding</keyword>
<keyword evidence="6" id="KW-1185">Reference proteome</keyword>
<evidence type="ECO:0000256" key="2">
    <source>
        <dbReference type="ARBA" id="ARBA00022771"/>
    </source>
</evidence>
<feature type="repeat" description="TPR" evidence="4">
    <location>
        <begin position="21"/>
        <end position="54"/>
    </location>
</feature>
<dbReference type="PANTHER" id="PTHR46082:SF6">
    <property type="entry name" value="AAA+ ATPASE DOMAIN-CONTAINING PROTEIN-RELATED"/>
    <property type="match status" value="1"/>
</dbReference>
<keyword evidence="3" id="KW-0862">Zinc</keyword>
<evidence type="ECO:0000256" key="1">
    <source>
        <dbReference type="ARBA" id="ARBA00022723"/>
    </source>
</evidence>
<organism evidence="5 6">
    <name type="scientific">Zopfia rhizophila CBS 207.26</name>
    <dbReference type="NCBI Taxonomy" id="1314779"/>
    <lineage>
        <taxon>Eukaryota</taxon>
        <taxon>Fungi</taxon>
        <taxon>Dikarya</taxon>
        <taxon>Ascomycota</taxon>
        <taxon>Pezizomycotina</taxon>
        <taxon>Dothideomycetes</taxon>
        <taxon>Dothideomycetes incertae sedis</taxon>
        <taxon>Zopfiaceae</taxon>
        <taxon>Zopfia</taxon>
    </lineage>
</organism>
<dbReference type="InterPro" id="IPR019734">
    <property type="entry name" value="TPR_rpt"/>
</dbReference>
<dbReference type="Gene3D" id="3.30.60.90">
    <property type="match status" value="1"/>
</dbReference>
<dbReference type="SUPFAM" id="SSF48452">
    <property type="entry name" value="TPR-like"/>
    <property type="match status" value="2"/>
</dbReference>
<evidence type="ECO:0000313" key="5">
    <source>
        <dbReference type="EMBL" id="KAF2175262.1"/>
    </source>
</evidence>
<dbReference type="PROSITE" id="PS50005">
    <property type="entry name" value="TPR"/>
    <property type="match status" value="4"/>
</dbReference>
<feature type="repeat" description="TPR" evidence="4">
    <location>
        <begin position="105"/>
        <end position="138"/>
    </location>
</feature>
<dbReference type="EMBL" id="ML994738">
    <property type="protein sequence ID" value="KAF2175262.1"/>
    <property type="molecule type" value="Genomic_DNA"/>
</dbReference>
<evidence type="ECO:0000256" key="3">
    <source>
        <dbReference type="ARBA" id="ARBA00022833"/>
    </source>
</evidence>
<gene>
    <name evidence="5" type="ORF">K469DRAFT_70009</name>
</gene>
<feature type="repeat" description="TPR" evidence="4">
    <location>
        <begin position="189"/>
        <end position="222"/>
    </location>
</feature>
<feature type="repeat" description="TPR" evidence="4">
    <location>
        <begin position="63"/>
        <end position="96"/>
    </location>
</feature>
<proteinExistence type="predicted"/>
<dbReference type="InterPro" id="IPR053137">
    <property type="entry name" value="NLR-like"/>
</dbReference>
<dbReference type="PANTHER" id="PTHR46082">
    <property type="entry name" value="ATP/GTP-BINDING PROTEIN-RELATED"/>
    <property type="match status" value="1"/>
</dbReference>
<reference evidence="5" key="1">
    <citation type="journal article" date="2020" name="Stud. Mycol.">
        <title>101 Dothideomycetes genomes: a test case for predicting lifestyles and emergence of pathogens.</title>
        <authorList>
            <person name="Haridas S."/>
            <person name="Albert R."/>
            <person name="Binder M."/>
            <person name="Bloem J."/>
            <person name="Labutti K."/>
            <person name="Salamov A."/>
            <person name="Andreopoulos B."/>
            <person name="Baker S."/>
            <person name="Barry K."/>
            <person name="Bills G."/>
            <person name="Bluhm B."/>
            <person name="Cannon C."/>
            <person name="Castanera R."/>
            <person name="Culley D."/>
            <person name="Daum C."/>
            <person name="Ezra D."/>
            <person name="Gonzalez J."/>
            <person name="Henrissat B."/>
            <person name="Kuo A."/>
            <person name="Liang C."/>
            <person name="Lipzen A."/>
            <person name="Lutzoni F."/>
            <person name="Magnuson J."/>
            <person name="Mondo S."/>
            <person name="Nolan M."/>
            <person name="Ohm R."/>
            <person name="Pangilinan J."/>
            <person name="Park H.-J."/>
            <person name="Ramirez L."/>
            <person name="Alfaro M."/>
            <person name="Sun H."/>
            <person name="Tritt A."/>
            <person name="Yoshinaga Y."/>
            <person name="Zwiers L.-H."/>
            <person name="Turgeon B."/>
            <person name="Goodwin S."/>
            <person name="Spatafora J."/>
            <person name="Crous P."/>
            <person name="Grigoriev I."/>
        </authorList>
    </citation>
    <scope>NUCLEOTIDE SEQUENCE</scope>
    <source>
        <strain evidence="5">CBS 207.26</strain>
    </source>
</reference>
<dbReference type="Pfam" id="PF13424">
    <property type="entry name" value="TPR_12"/>
    <property type="match status" value="2"/>
</dbReference>
<dbReference type="InterPro" id="IPR043145">
    <property type="entry name" value="Znf_ZZ_sf"/>
</dbReference>
<name>A0A6A6DAF1_9PEZI</name>
<dbReference type="GO" id="GO:0008270">
    <property type="term" value="F:zinc ion binding"/>
    <property type="evidence" value="ECO:0007669"/>
    <property type="project" value="UniProtKB-KW"/>
</dbReference>
<dbReference type="Gene3D" id="1.25.40.10">
    <property type="entry name" value="Tetratricopeptide repeat domain"/>
    <property type="match status" value="2"/>
</dbReference>
<dbReference type="SMART" id="SM00028">
    <property type="entry name" value="TPR"/>
    <property type="match status" value="5"/>
</dbReference>
<keyword evidence="4" id="KW-0802">TPR repeat</keyword>
<dbReference type="AlphaFoldDB" id="A0A6A6DAF1"/>
<dbReference type="InterPro" id="IPR011990">
    <property type="entry name" value="TPR-like_helical_dom_sf"/>
</dbReference>